<evidence type="ECO:0000313" key="5">
    <source>
        <dbReference type="EMBL" id="KAG2174924.1"/>
    </source>
</evidence>
<dbReference type="InterPro" id="IPR055251">
    <property type="entry name" value="SOS1_NGEF_PH"/>
</dbReference>
<comment type="caution">
    <text evidence="5">The sequence shown here is derived from an EMBL/GenBank/DDBJ whole genome shotgun (WGS) entry which is preliminary data.</text>
</comment>
<protein>
    <recommendedName>
        <fullName evidence="7">DH domain-containing protein</fullName>
    </recommendedName>
</protein>
<gene>
    <name evidence="5" type="ORF">INT43_005986</name>
</gene>
<evidence type="ECO:0000259" key="4">
    <source>
        <dbReference type="PROSITE" id="PS50010"/>
    </source>
</evidence>
<sequence>MDVLSNMNSGSAMGPEVENAATRRAYANFQYSWSKRTMLALVDTSHTSQRLVQRQLSMSENSSTTSCDMNSETSTECTTPNSTYQTQEDQVFQRKQSIKRTYAFNELIDTERVYVNDLRMMVENYFIALKNQEWMNEEDWQLITRNINAILKLHVKLLSKLEACSNNFHWENIHNRYCQIADVFITMGPEFMIYADFCGLHSQATKTYASYQSRPEWISFSKMCLNGMELTSFHDDLSATTSPGTRLHLEDYLIKPVQRICRYQLLINEILKSTDAAAPEYEKLKTSFQIMQGVVTVVDDRKNQRDLSDRSHLFLERLEEDWRLTKSFVASLGNLTMSGALEVTYAEDSTPPTKTRYMGCFLYSNYMIIVKGKKQNSYEARHWFPINIFEVKDLPMSEGCVPFSFMLTAKEHIFEFAASCEQEKQLWLKALSSNILLSQQSIDESSKIVKVGRFVPISFYFKSNQTCYALRPSKSHSNMTFDSKDDDASSAPIRRSRSITVESNKSLDQLMFAAGYQPMTLGDKPGAIAARRSSVDHMFRSRSLLKRADTMESNYTIELLSTSSPPNEPMMQQEIPPDNGSESIEIKRISQMRMAQQYSIKIAIDQRFNDVCTQDYLSSRAWNQREKSTLVTLKKRKSLPFISTSNSTSSLASVNARRRTSDVGHIGRRGSMEKQVNEMPLEDYVAFQKSLVNQRSEASRRPSLTCQAIRNNWSRVSGAMETKVDDLADSDILLNDEIESNSIAPWENSKVTQQENEADYSISNNHGQKSLIQATLEKLDNSMAKPTVERCKVGTESISQFSELVYNPTKSESRRMSKTLQFCKPKRAISAPLASKSTRSLQRSQRSSSLLIPKATVPVPLTEVPRLAIRDRFSTPPPARRVTIKANVVVEAFLELLNNTHNFTN</sequence>
<dbReference type="Proteomes" id="UP000654370">
    <property type="component" value="Unassembled WGS sequence"/>
</dbReference>
<name>A0A8H7UCX3_MORIS</name>
<dbReference type="InterPro" id="IPR001849">
    <property type="entry name" value="PH_domain"/>
</dbReference>
<dbReference type="CDD" id="cd00160">
    <property type="entry name" value="RhoGEF"/>
    <property type="match status" value="1"/>
</dbReference>
<dbReference type="PROSITE" id="PS00741">
    <property type="entry name" value="DH_1"/>
    <property type="match status" value="1"/>
</dbReference>
<dbReference type="Pfam" id="PF00621">
    <property type="entry name" value="RhoGEF"/>
    <property type="match status" value="1"/>
</dbReference>
<dbReference type="GO" id="GO:0005085">
    <property type="term" value="F:guanyl-nucleotide exchange factor activity"/>
    <property type="evidence" value="ECO:0007669"/>
    <property type="project" value="UniProtKB-KW"/>
</dbReference>
<evidence type="ECO:0000256" key="1">
    <source>
        <dbReference type="ARBA" id="ARBA00022658"/>
    </source>
</evidence>
<dbReference type="InterPro" id="IPR035899">
    <property type="entry name" value="DBL_dom_sf"/>
</dbReference>
<feature type="region of interest" description="Disordered" evidence="2">
    <location>
        <begin position="561"/>
        <end position="580"/>
    </location>
</feature>
<dbReference type="SMART" id="SM00325">
    <property type="entry name" value="RhoGEF"/>
    <property type="match status" value="1"/>
</dbReference>
<dbReference type="InterPro" id="IPR000219">
    <property type="entry name" value="DH_dom"/>
</dbReference>
<dbReference type="CDD" id="cd00821">
    <property type="entry name" value="PH"/>
    <property type="match status" value="1"/>
</dbReference>
<evidence type="ECO:0000259" key="3">
    <source>
        <dbReference type="PROSITE" id="PS50003"/>
    </source>
</evidence>
<evidence type="ECO:0000256" key="2">
    <source>
        <dbReference type="SAM" id="MobiDB-lite"/>
    </source>
</evidence>
<dbReference type="PANTHER" id="PTHR45818:SF3">
    <property type="entry name" value="PROTEIN VAV"/>
    <property type="match status" value="1"/>
</dbReference>
<keyword evidence="1" id="KW-0344">Guanine-nucleotide releasing factor</keyword>
<dbReference type="InterPro" id="IPR011993">
    <property type="entry name" value="PH-like_dom_sf"/>
</dbReference>
<dbReference type="Gene3D" id="1.20.900.10">
    <property type="entry name" value="Dbl homology (DH) domain"/>
    <property type="match status" value="1"/>
</dbReference>
<dbReference type="GO" id="GO:0005737">
    <property type="term" value="C:cytoplasm"/>
    <property type="evidence" value="ECO:0007669"/>
    <property type="project" value="TreeGrafter"/>
</dbReference>
<dbReference type="OrthoDB" id="1716625at2759"/>
<dbReference type="PROSITE" id="PS50003">
    <property type="entry name" value="PH_DOMAIN"/>
    <property type="match status" value="1"/>
</dbReference>
<feature type="region of interest" description="Disordered" evidence="2">
    <location>
        <begin position="475"/>
        <end position="495"/>
    </location>
</feature>
<dbReference type="GO" id="GO:0035556">
    <property type="term" value="P:intracellular signal transduction"/>
    <property type="evidence" value="ECO:0007669"/>
    <property type="project" value="InterPro"/>
</dbReference>
<dbReference type="SUPFAM" id="SSF50729">
    <property type="entry name" value="PH domain-like"/>
    <property type="match status" value="1"/>
</dbReference>
<dbReference type="AlphaFoldDB" id="A0A8H7UCX3"/>
<feature type="domain" description="DH" evidence="4">
    <location>
        <begin position="99"/>
        <end position="301"/>
    </location>
</feature>
<accession>A0A8H7UCX3</accession>
<dbReference type="SMART" id="SM00233">
    <property type="entry name" value="PH"/>
    <property type="match status" value="1"/>
</dbReference>
<dbReference type="Gene3D" id="2.30.29.30">
    <property type="entry name" value="Pleckstrin-homology domain (PH domain)/Phosphotyrosine-binding domain (PTB)"/>
    <property type="match status" value="1"/>
</dbReference>
<feature type="region of interest" description="Disordered" evidence="2">
    <location>
        <begin position="57"/>
        <end position="82"/>
    </location>
</feature>
<dbReference type="SUPFAM" id="SSF48065">
    <property type="entry name" value="DBL homology domain (DH-domain)"/>
    <property type="match status" value="1"/>
</dbReference>
<proteinExistence type="predicted"/>
<evidence type="ECO:0008006" key="7">
    <source>
        <dbReference type="Google" id="ProtNLM"/>
    </source>
</evidence>
<feature type="domain" description="PH" evidence="3">
    <location>
        <begin position="334"/>
        <end position="436"/>
    </location>
</feature>
<reference evidence="5" key="1">
    <citation type="submission" date="2020-12" db="EMBL/GenBank/DDBJ databases">
        <title>Metabolic potential, ecology and presence of endohyphal bacteria is reflected in genomic diversity of Mucoromycotina.</title>
        <authorList>
            <person name="Muszewska A."/>
            <person name="Okrasinska A."/>
            <person name="Steczkiewicz K."/>
            <person name="Drgas O."/>
            <person name="Orlowska M."/>
            <person name="Perlinska-Lenart U."/>
            <person name="Aleksandrzak-Piekarczyk T."/>
            <person name="Szatraj K."/>
            <person name="Zielenkiewicz U."/>
            <person name="Pilsyk S."/>
            <person name="Malc E."/>
            <person name="Mieczkowski P."/>
            <person name="Kruszewska J.S."/>
            <person name="Biernat P."/>
            <person name="Pawlowska J."/>
        </authorList>
    </citation>
    <scope>NUCLEOTIDE SEQUENCE</scope>
    <source>
        <strain evidence="5">WA0000067209</strain>
    </source>
</reference>
<dbReference type="Pfam" id="PF22697">
    <property type="entry name" value="SOS1_NGEF_PH"/>
    <property type="match status" value="1"/>
</dbReference>
<evidence type="ECO:0000313" key="6">
    <source>
        <dbReference type="Proteomes" id="UP000654370"/>
    </source>
</evidence>
<organism evidence="5 6">
    <name type="scientific">Mortierella isabellina</name>
    <name type="common">Filamentous fungus</name>
    <name type="synonym">Umbelopsis isabellina</name>
    <dbReference type="NCBI Taxonomy" id="91625"/>
    <lineage>
        <taxon>Eukaryota</taxon>
        <taxon>Fungi</taxon>
        <taxon>Fungi incertae sedis</taxon>
        <taxon>Mucoromycota</taxon>
        <taxon>Mucoromycotina</taxon>
        <taxon>Umbelopsidomycetes</taxon>
        <taxon>Umbelopsidales</taxon>
        <taxon>Umbelopsidaceae</taxon>
        <taxon>Umbelopsis</taxon>
    </lineage>
</organism>
<dbReference type="PANTHER" id="PTHR45818">
    <property type="entry name" value="PROTEIN VAV"/>
    <property type="match status" value="1"/>
</dbReference>
<dbReference type="EMBL" id="JAEPQZ010000012">
    <property type="protein sequence ID" value="KAG2174924.1"/>
    <property type="molecule type" value="Genomic_DNA"/>
</dbReference>
<dbReference type="PROSITE" id="PS50010">
    <property type="entry name" value="DH_2"/>
    <property type="match status" value="1"/>
</dbReference>
<keyword evidence="6" id="KW-1185">Reference proteome</keyword>
<dbReference type="InterPro" id="IPR001331">
    <property type="entry name" value="GDS_CDC24_CS"/>
</dbReference>